<dbReference type="AlphaFoldDB" id="A0A0G0Z3U2"/>
<gene>
    <name evidence="1" type="ORF">UV06_C0001G0144</name>
</gene>
<accession>A0A0G0Z3U2</accession>
<organism evidence="1 2">
    <name type="scientific">Candidatus Collierbacteria bacterium GW2011_GWA2_42_17</name>
    <dbReference type="NCBI Taxonomy" id="1618378"/>
    <lineage>
        <taxon>Bacteria</taxon>
        <taxon>Candidatus Collieribacteriota</taxon>
    </lineage>
</organism>
<reference evidence="1 2" key="1">
    <citation type="journal article" date="2015" name="Nature">
        <title>rRNA introns, odd ribosomes, and small enigmatic genomes across a large radiation of phyla.</title>
        <authorList>
            <person name="Brown C.T."/>
            <person name="Hug L.A."/>
            <person name="Thomas B.C."/>
            <person name="Sharon I."/>
            <person name="Castelle C.J."/>
            <person name="Singh A."/>
            <person name="Wilkins M.J."/>
            <person name="Williams K.H."/>
            <person name="Banfield J.F."/>
        </authorList>
    </citation>
    <scope>NUCLEOTIDE SEQUENCE [LARGE SCALE GENOMIC DNA]</scope>
</reference>
<evidence type="ECO:0000313" key="1">
    <source>
        <dbReference type="EMBL" id="KKS43410.1"/>
    </source>
</evidence>
<name>A0A0G0Z3U2_9BACT</name>
<evidence type="ECO:0008006" key="3">
    <source>
        <dbReference type="Google" id="ProtNLM"/>
    </source>
</evidence>
<dbReference type="Proteomes" id="UP000033854">
    <property type="component" value="Unassembled WGS sequence"/>
</dbReference>
<comment type="caution">
    <text evidence="1">The sequence shown here is derived from an EMBL/GenBank/DDBJ whole genome shotgun (WGS) entry which is preliminary data.</text>
</comment>
<dbReference type="EMBL" id="LCDA01000001">
    <property type="protein sequence ID" value="KKS43410.1"/>
    <property type="molecule type" value="Genomic_DNA"/>
</dbReference>
<proteinExistence type="predicted"/>
<sequence length="249" mass="28106">MTRVEDGNRKFLFDGITELFYSPEIMSGAKEKIEMVREFLEENPEYSFVLYFNHISFNDPAVLVHVANLLNPKGEWHLLVPMSYSHVDTKSVKGFLSSLGMNVVKACGIEAIPVVQTYQLNNPRYGYTAEEARQTYVNYVHRLKELKRSNTPTGVLISPEGHRSDTGKMMVAESGMVAAGRLLAPVVYVPLAVSYEGKFKRDGINIGKKMWINIGEVTVQENPREYPSVEELMKKLAVALPEEMRGVWG</sequence>
<evidence type="ECO:0000313" key="2">
    <source>
        <dbReference type="Proteomes" id="UP000033854"/>
    </source>
</evidence>
<protein>
    <recommendedName>
        <fullName evidence="3">Phospholipid/glycerol acyltransferase domain-containing protein</fullName>
    </recommendedName>
</protein>